<evidence type="ECO:0000313" key="2">
    <source>
        <dbReference type="EMBL" id="EHB91886.1"/>
    </source>
</evidence>
<dbReference type="EMBL" id="ADLD01000013">
    <property type="protein sequence ID" value="EHB91886.1"/>
    <property type="molecule type" value="Genomic_DNA"/>
</dbReference>
<protein>
    <recommendedName>
        <fullName evidence="1">MobA/VirD2-like nuclease domain-containing protein</fullName>
    </recommendedName>
</protein>
<dbReference type="HOGENOM" id="CLU_022309_1_0_10"/>
<sequence>MVAKITSGTSLYGALAYNKLKIDEGQARIIGSNQILLPGGDPSKLGIPQVMQEIEPYLEANRRTKVPIFHVSLNPDPRDKLSEDELTAIAREYMEQMGYADQPYIVYRHDDIKRSHIHIVSVRVDREGKKIKSGFEARRSMKILREIEKKYHLHPAVKGQSVKDFHELRKLDYTASNLKQQVSSIVRAALSRYRFPSIKEFNTLLNTYNIYVDEIKGEQDGRSYQGIVYGAISDKGERVGIPIKSSKIGKDVG</sequence>
<evidence type="ECO:0000259" key="1">
    <source>
        <dbReference type="Pfam" id="PF03432"/>
    </source>
</evidence>
<dbReference type="Proteomes" id="UP000006008">
    <property type="component" value="Unassembled WGS sequence"/>
</dbReference>
<dbReference type="eggNOG" id="COG3843">
    <property type="taxonomic scope" value="Bacteria"/>
</dbReference>
<dbReference type="InterPro" id="IPR005094">
    <property type="entry name" value="Endonuclease_MobA/VirD2"/>
</dbReference>
<organism evidence="2 3">
    <name type="scientific">Alistipes indistinctus YIT 12060</name>
    <dbReference type="NCBI Taxonomy" id="742725"/>
    <lineage>
        <taxon>Bacteria</taxon>
        <taxon>Pseudomonadati</taxon>
        <taxon>Bacteroidota</taxon>
        <taxon>Bacteroidia</taxon>
        <taxon>Bacteroidales</taxon>
        <taxon>Rikenellaceae</taxon>
        <taxon>Alistipes</taxon>
    </lineage>
</organism>
<keyword evidence="3" id="KW-1185">Reference proteome</keyword>
<dbReference type="GeneID" id="92815038"/>
<accession>G5HBC0</accession>
<proteinExistence type="predicted"/>
<dbReference type="Pfam" id="PF03432">
    <property type="entry name" value="Relaxase"/>
    <property type="match status" value="1"/>
</dbReference>
<dbReference type="AlphaFoldDB" id="G5HBC0"/>
<dbReference type="RefSeq" id="WP_009134741.1">
    <property type="nucleotide sequence ID" value="NZ_CP102250.1"/>
</dbReference>
<comment type="caution">
    <text evidence="2">The sequence shown here is derived from an EMBL/GenBank/DDBJ whole genome shotgun (WGS) entry which is preliminary data.</text>
</comment>
<dbReference type="OrthoDB" id="915634at2"/>
<dbReference type="STRING" id="742725.HMPREF9450_01935"/>
<feature type="domain" description="MobA/VirD2-like nuclease" evidence="1">
    <location>
        <begin position="49"/>
        <end position="153"/>
    </location>
</feature>
<reference evidence="2 3" key="1">
    <citation type="submission" date="2011-08" db="EMBL/GenBank/DDBJ databases">
        <title>The Genome Sequence of Alistipes indistinctus YIT 12060.</title>
        <authorList>
            <consortium name="The Broad Institute Genome Sequencing Platform"/>
            <person name="Earl A."/>
            <person name="Ward D."/>
            <person name="Feldgarden M."/>
            <person name="Gevers D."/>
            <person name="Morotomi M."/>
            <person name="Young S.K."/>
            <person name="Zeng Q."/>
            <person name="Gargeya S."/>
            <person name="Fitzgerald M."/>
            <person name="Haas B."/>
            <person name="Abouelleil A."/>
            <person name="Alvarado L."/>
            <person name="Arachchi H.M."/>
            <person name="Berlin A."/>
            <person name="Brown A."/>
            <person name="Chapman S.B."/>
            <person name="Chen Z."/>
            <person name="Dunbar C."/>
            <person name="Freedman E."/>
            <person name="Gearin G."/>
            <person name="Gellesch M."/>
            <person name="Goldberg J."/>
            <person name="Griggs A."/>
            <person name="Gujja S."/>
            <person name="Heiman D."/>
            <person name="Howarth C."/>
            <person name="Larson L."/>
            <person name="Lui A."/>
            <person name="MacDonald P.J.P."/>
            <person name="Montmayeur A."/>
            <person name="Murphy C."/>
            <person name="Neiman D."/>
            <person name="Pearson M."/>
            <person name="Priest M."/>
            <person name="Roberts A."/>
            <person name="Saif S."/>
            <person name="Shea T."/>
            <person name="Shenoy N."/>
            <person name="Sisk P."/>
            <person name="Stolte C."/>
            <person name="Sykes S."/>
            <person name="Wortman J."/>
            <person name="Nusbaum C."/>
            <person name="Birren B."/>
        </authorList>
    </citation>
    <scope>NUCLEOTIDE SEQUENCE [LARGE SCALE GENOMIC DNA]</scope>
    <source>
        <strain evidence="2 3">YIT 12060</strain>
    </source>
</reference>
<name>G5HBC0_9BACT</name>
<gene>
    <name evidence="2" type="ORF">HMPREF9450_01935</name>
</gene>
<evidence type="ECO:0000313" key="3">
    <source>
        <dbReference type="Proteomes" id="UP000006008"/>
    </source>
</evidence>
<dbReference type="PATRIC" id="fig|742725.3.peg.2031"/>